<evidence type="ECO:0000313" key="4">
    <source>
        <dbReference type="Proteomes" id="UP000035086"/>
    </source>
</evidence>
<feature type="chain" id="PRO_5042598944" description="Lipoprotein" evidence="1">
    <location>
        <begin position="24"/>
        <end position="139"/>
    </location>
</feature>
<name>A0AAJ5D049_PANPU</name>
<feature type="signal peptide" evidence="1">
    <location>
        <begin position="1"/>
        <end position="23"/>
    </location>
</feature>
<organism evidence="3 5">
    <name type="scientific">Pandoraea pulmonicola</name>
    <dbReference type="NCBI Taxonomy" id="93221"/>
    <lineage>
        <taxon>Bacteria</taxon>
        <taxon>Pseudomonadati</taxon>
        <taxon>Pseudomonadota</taxon>
        <taxon>Betaproteobacteria</taxon>
        <taxon>Burkholderiales</taxon>
        <taxon>Burkholderiaceae</taxon>
        <taxon>Pandoraea</taxon>
    </lineage>
</organism>
<evidence type="ECO:0000313" key="2">
    <source>
        <dbReference type="EMBL" id="AJC20982.1"/>
    </source>
</evidence>
<dbReference type="Proteomes" id="UP000035086">
    <property type="component" value="Chromosome"/>
</dbReference>
<dbReference type="Proteomes" id="UP000254589">
    <property type="component" value="Unassembled WGS sequence"/>
</dbReference>
<accession>A0AAJ5D049</accession>
<evidence type="ECO:0008006" key="6">
    <source>
        <dbReference type="Google" id="ProtNLM"/>
    </source>
</evidence>
<gene>
    <name evidence="3" type="ORF">NCTC13159_01894</name>
    <name evidence="2" type="ORF">RO07_11790</name>
</gene>
<evidence type="ECO:0000313" key="3">
    <source>
        <dbReference type="EMBL" id="SUA90411.1"/>
    </source>
</evidence>
<dbReference type="RefSeq" id="WP_039408053.1">
    <property type="nucleotide sequence ID" value="NZ_CP010310.2"/>
</dbReference>
<keyword evidence="4" id="KW-1185">Reference proteome</keyword>
<keyword evidence="1" id="KW-0732">Signal</keyword>
<dbReference type="KEGG" id="ppul:RO07_11790"/>
<dbReference type="EMBL" id="UGSJ01000001">
    <property type="protein sequence ID" value="SUA90411.1"/>
    <property type="molecule type" value="Genomic_DNA"/>
</dbReference>
<reference evidence="4" key="1">
    <citation type="submission" date="2014-12" db="EMBL/GenBank/DDBJ databases">
        <title>Complete Genome Sequencing of Pandoraea pulmonicola DSM 16583.</title>
        <authorList>
            <person name="Chan K.-G."/>
        </authorList>
    </citation>
    <scope>NUCLEOTIDE SEQUENCE [LARGE SCALE GENOMIC DNA]</scope>
    <source>
        <strain evidence="4">DSM 16583</strain>
    </source>
</reference>
<protein>
    <recommendedName>
        <fullName evidence="6">Lipoprotein</fullName>
    </recommendedName>
</protein>
<reference evidence="3 5" key="3">
    <citation type="submission" date="2018-06" db="EMBL/GenBank/DDBJ databases">
        <authorList>
            <consortium name="Pathogen Informatics"/>
            <person name="Doyle S."/>
        </authorList>
    </citation>
    <scope>NUCLEOTIDE SEQUENCE [LARGE SCALE GENOMIC DNA]</scope>
    <source>
        <strain evidence="3 5">NCTC13159</strain>
    </source>
</reference>
<evidence type="ECO:0000256" key="1">
    <source>
        <dbReference type="SAM" id="SignalP"/>
    </source>
</evidence>
<evidence type="ECO:0000313" key="5">
    <source>
        <dbReference type="Proteomes" id="UP000254589"/>
    </source>
</evidence>
<dbReference type="EMBL" id="CP010310">
    <property type="protein sequence ID" value="AJC20982.1"/>
    <property type="molecule type" value="Genomic_DNA"/>
</dbReference>
<proteinExistence type="predicted"/>
<dbReference type="AlphaFoldDB" id="A0AAJ5D049"/>
<reference evidence="2" key="2">
    <citation type="submission" date="2016-11" db="EMBL/GenBank/DDBJ databases">
        <title>Complete Genome Sequencing of Pandoraea pulmonicola DSM 16583.</title>
        <authorList>
            <person name="Chan K.-G."/>
        </authorList>
    </citation>
    <scope>NUCLEOTIDE SEQUENCE</scope>
    <source>
        <strain evidence="2">DSM 16583</strain>
    </source>
</reference>
<sequence>MRISIFHLLAICTGLAVQATAFAYDCNDSAAYQSGQRELALVRSAVTAQMGWAVEFVQKEKGVSFDAALREVMQAGGLDQTRLYDDQLDELGAKIKNAKHDSPQACEALLLLQRQYAYIGQQKMDFVAKLVTGEDAATR</sequence>